<dbReference type="EMBL" id="BANB01000826">
    <property type="protein sequence ID" value="GAN78416.1"/>
    <property type="molecule type" value="Genomic_DNA"/>
</dbReference>
<dbReference type="Proteomes" id="UP000032680">
    <property type="component" value="Unassembled WGS sequence"/>
</dbReference>
<comment type="caution">
    <text evidence="1">The sequence shown here is derived from an EMBL/GenBank/DDBJ whole genome shotgun (WGS) entry which is preliminary data.</text>
</comment>
<dbReference type="RefSeq" id="WP_048863043.1">
    <property type="nucleotide sequence ID" value="NZ_BANB01000826.1"/>
</dbReference>
<dbReference type="PROSITE" id="PS51257">
    <property type="entry name" value="PROKAR_LIPOPROTEIN"/>
    <property type="match status" value="1"/>
</dbReference>
<evidence type="ECO:0000313" key="2">
    <source>
        <dbReference type="Proteomes" id="UP000032680"/>
    </source>
</evidence>
<accession>A0A0D6PAM1</accession>
<organism evidence="1 2">
    <name type="scientific">Acidisphaera rubrifaciens HS-AP3</name>
    <dbReference type="NCBI Taxonomy" id="1231350"/>
    <lineage>
        <taxon>Bacteria</taxon>
        <taxon>Pseudomonadati</taxon>
        <taxon>Pseudomonadota</taxon>
        <taxon>Alphaproteobacteria</taxon>
        <taxon>Acetobacterales</taxon>
        <taxon>Acetobacteraceae</taxon>
        <taxon>Acidisphaera</taxon>
    </lineage>
</organism>
<dbReference type="OrthoDB" id="7225623at2"/>
<name>A0A0D6PAM1_9PROT</name>
<proteinExistence type="predicted"/>
<dbReference type="AlphaFoldDB" id="A0A0D6PAM1"/>
<reference evidence="1 2" key="1">
    <citation type="submission" date="2012-11" db="EMBL/GenBank/DDBJ databases">
        <title>Whole genome sequence of Acidisphaera rubrifaciens HS-AP3.</title>
        <authorList>
            <person name="Azuma Y."/>
            <person name="Higashiura N."/>
            <person name="Hirakawa H."/>
            <person name="Matsushita K."/>
        </authorList>
    </citation>
    <scope>NUCLEOTIDE SEQUENCE [LARGE SCALE GENOMIC DNA]</scope>
    <source>
        <strain evidence="1 2">HS-AP3</strain>
    </source>
</reference>
<protein>
    <recommendedName>
        <fullName evidence="3">Lipoprotein</fullName>
    </recommendedName>
</protein>
<evidence type="ECO:0000313" key="1">
    <source>
        <dbReference type="EMBL" id="GAN78416.1"/>
    </source>
</evidence>
<keyword evidence="2" id="KW-1185">Reference proteome</keyword>
<evidence type="ECO:0008006" key="3">
    <source>
        <dbReference type="Google" id="ProtNLM"/>
    </source>
</evidence>
<gene>
    <name evidence="1" type="ORF">Asru_0828_02</name>
</gene>
<sequence length="157" mass="15846">MHLRSIGLMVAACALGGCAVQASRQAQLAETQLVGLSARELDLCAGLPTKTVKLADGLEIRSYEYTPPATDGLNLTLPVVGGGVTLGGGGNCNAQFELRNGRVDAVRYAGETAVAGAPEARCAPIVAHCMLPPPVGPVVHPPTGPTTAVPGQAPSRG</sequence>